<dbReference type="InterPro" id="IPR016549">
    <property type="entry name" value="UCP009193"/>
</dbReference>
<dbReference type="OrthoDB" id="10263760at2759"/>
<evidence type="ECO:0000256" key="1">
    <source>
        <dbReference type="SAM" id="MobiDB-lite"/>
    </source>
</evidence>
<evidence type="ECO:0000313" key="3">
    <source>
        <dbReference type="Proteomes" id="UP000636800"/>
    </source>
</evidence>
<dbReference type="PANTHER" id="PTHR33675">
    <property type="entry name" value="NUCLEAR RECEPTOR FAMILY 2 GROUP C PROTEIN"/>
    <property type="match status" value="1"/>
</dbReference>
<proteinExistence type="predicted"/>
<feature type="compositionally biased region" description="Basic and acidic residues" evidence="1">
    <location>
        <begin position="168"/>
        <end position="188"/>
    </location>
</feature>
<evidence type="ECO:0008006" key="4">
    <source>
        <dbReference type="Google" id="ProtNLM"/>
    </source>
</evidence>
<dbReference type="PANTHER" id="PTHR33675:SF1">
    <property type="entry name" value="HOLOCARBOXYLASE SYNTHETASE"/>
    <property type="match status" value="1"/>
</dbReference>
<keyword evidence="3" id="KW-1185">Reference proteome</keyword>
<organism evidence="2 3">
    <name type="scientific">Vanilla planifolia</name>
    <name type="common">Vanilla</name>
    <dbReference type="NCBI Taxonomy" id="51239"/>
    <lineage>
        <taxon>Eukaryota</taxon>
        <taxon>Viridiplantae</taxon>
        <taxon>Streptophyta</taxon>
        <taxon>Embryophyta</taxon>
        <taxon>Tracheophyta</taxon>
        <taxon>Spermatophyta</taxon>
        <taxon>Magnoliopsida</taxon>
        <taxon>Liliopsida</taxon>
        <taxon>Asparagales</taxon>
        <taxon>Orchidaceae</taxon>
        <taxon>Vanilloideae</taxon>
        <taxon>Vanilleae</taxon>
        <taxon>Vanilla</taxon>
    </lineage>
</organism>
<dbReference type="PIRSF" id="PIRSF009193">
    <property type="entry name" value="UCP009193"/>
    <property type="match status" value="1"/>
</dbReference>
<sequence length="194" mass="21126">MAKKRKSDASRLDEVDRTMYSTFCSAANSLSQIYTQAMSQQKLAFQAGERHALEKLYQWIRKRHEEGSRMTAADIVNYLQNEIDNGGDDSSASPTSYLTSNNLSPAPFTSSAHGIAARQFPQADQPKNSVFSNALSSPVRQSLQPFHLAQGGDSYAGGAIPPGSGTRNNDDSREANSNDSSMDMHSDSPAHNSY</sequence>
<protein>
    <recommendedName>
        <fullName evidence="4">Holocarboxylase synthetase</fullName>
    </recommendedName>
</protein>
<name>A0A835RUW8_VANPL</name>
<accession>A0A835RUW8</accession>
<evidence type="ECO:0000313" key="2">
    <source>
        <dbReference type="EMBL" id="KAG0495989.1"/>
    </source>
</evidence>
<dbReference type="Proteomes" id="UP000636800">
    <property type="component" value="Chromosome 1"/>
</dbReference>
<dbReference type="AlphaFoldDB" id="A0A835RUW8"/>
<feature type="region of interest" description="Disordered" evidence="1">
    <location>
        <begin position="145"/>
        <end position="194"/>
    </location>
</feature>
<reference evidence="2 3" key="1">
    <citation type="journal article" date="2020" name="Nat. Food">
        <title>A phased Vanilla planifolia genome enables genetic improvement of flavour and production.</title>
        <authorList>
            <person name="Hasing T."/>
            <person name="Tang H."/>
            <person name="Brym M."/>
            <person name="Khazi F."/>
            <person name="Huang T."/>
            <person name="Chambers A.H."/>
        </authorList>
    </citation>
    <scope>NUCLEOTIDE SEQUENCE [LARGE SCALE GENOMIC DNA]</scope>
    <source>
        <tissue evidence="2">Leaf</tissue>
    </source>
</reference>
<gene>
    <name evidence="2" type="ORF">HPP92_000680</name>
</gene>
<comment type="caution">
    <text evidence="2">The sequence shown here is derived from an EMBL/GenBank/DDBJ whole genome shotgun (WGS) entry which is preliminary data.</text>
</comment>
<dbReference type="EMBL" id="JADCNL010000001">
    <property type="protein sequence ID" value="KAG0495989.1"/>
    <property type="molecule type" value="Genomic_DNA"/>
</dbReference>